<sequence length="287" mass="33097">MLNIKSPKHPLISVINLDELNEVNEAVPGSFINDFYSVFIKKDFDGKMKYGQQWYDFDEGVMIFCGPGQLIAVETPGKNKPQGWWLLFHPDFLQTYPLANRINEFGFFKYEMNEALHLSDEEEANIGGIMEHIHKEYQTSIDHFSQDVIISHLEVLLNYSNRYYNRQFITRKPANTSLLSKLEQTLNDYFEKGLPLHNGLPTVGFLSNALHVSPNYLSDMLRATTGQTTQHYIHQKVIEKSKVMLSTSDLTASEVAYQMGFDYPQSFSKLFKAKTKMSPIQFRKSLN</sequence>
<dbReference type="InterPro" id="IPR018060">
    <property type="entry name" value="HTH_AraC"/>
</dbReference>
<keyword evidence="6" id="KW-1185">Reference proteome</keyword>
<keyword evidence="2" id="KW-0238">DNA-binding</keyword>
<dbReference type="STRING" id="398720.MED217_12874"/>
<organism evidence="5 6">
    <name type="scientific">Leeuwenhoekiella blandensis (strain CECT 7118 / CCUG 51940 / KCTC 22103 / MED217)</name>
    <name type="common">Flavobacterium sp. (strain MED217)</name>
    <dbReference type="NCBI Taxonomy" id="398720"/>
    <lineage>
        <taxon>Bacteria</taxon>
        <taxon>Pseudomonadati</taxon>
        <taxon>Bacteroidota</taxon>
        <taxon>Flavobacteriia</taxon>
        <taxon>Flavobacteriales</taxon>
        <taxon>Flavobacteriaceae</taxon>
        <taxon>Leeuwenhoekiella</taxon>
    </lineage>
</organism>
<gene>
    <name evidence="5" type="ORF">MED217_12874</name>
</gene>
<dbReference type="Proteomes" id="UP000001601">
    <property type="component" value="Unassembled WGS sequence"/>
</dbReference>
<evidence type="ECO:0000256" key="3">
    <source>
        <dbReference type="ARBA" id="ARBA00023163"/>
    </source>
</evidence>
<dbReference type="HOGENOM" id="CLU_000445_88_11_10"/>
<dbReference type="EMBL" id="AANC01000008">
    <property type="protein sequence ID" value="EAQ48400.1"/>
    <property type="molecule type" value="Genomic_DNA"/>
</dbReference>
<evidence type="ECO:0000256" key="2">
    <source>
        <dbReference type="ARBA" id="ARBA00023125"/>
    </source>
</evidence>
<evidence type="ECO:0000313" key="5">
    <source>
        <dbReference type="EMBL" id="EAQ48400.1"/>
    </source>
</evidence>
<keyword evidence="3" id="KW-0804">Transcription</keyword>
<dbReference type="SMART" id="SM00342">
    <property type="entry name" value="HTH_ARAC"/>
    <property type="match status" value="1"/>
</dbReference>
<dbReference type="PROSITE" id="PS01124">
    <property type="entry name" value="HTH_ARAC_FAMILY_2"/>
    <property type="match status" value="1"/>
</dbReference>
<evidence type="ECO:0000313" key="6">
    <source>
        <dbReference type="Proteomes" id="UP000001601"/>
    </source>
</evidence>
<comment type="caution">
    <text evidence="5">The sequence shown here is derived from an EMBL/GenBank/DDBJ whole genome shotgun (WGS) entry which is preliminary data.</text>
</comment>
<dbReference type="AlphaFoldDB" id="A3XPX0"/>
<protein>
    <submittedName>
        <fullName evidence="5">Transcriptional regulator</fullName>
    </submittedName>
</protein>
<dbReference type="Pfam" id="PF12833">
    <property type="entry name" value="HTH_18"/>
    <property type="match status" value="1"/>
</dbReference>
<proteinExistence type="predicted"/>
<accession>A3XPX0</accession>
<feature type="domain" description="HTH araC/xylS-type" evidence="4">
    <location>
        <begin position="180"/>
        <end position="285"/>
    </location>
</feature>
<dbReference type="PANTHER" id="PTHR43280:SF32">
    <property type="entry name" value="TRANSCRIPTIONAL REGULATORY PROTEIN"/>
    <property type="match status" value="1"/>
</dbReference>
<dbReference type="GO" id="GO:0003700">
    <property type="term" value="F:DNA-binding transcription factor activity"/>
    <property type="evidence" value="ECO:0007669"/>
    <property type="project" value="InterPro"/>
</dbReference>
<dbReference type="SUPFAM" id="SSF46689">
    <property type="entry name" value="Homeodomain-like"/>
    <property type="match status" value="1"/>
</dbReference>
<dbReference type="Gene3D" id="1.10.10.60">
    <property type="entry name" value="Homeodomain-like"/>
    <property type="match status" value="1"/>
</dbReference>
<dbReference type="InterPro" id="IPR009057">
    <property type="entry name" value="Homeodomain-like_sf"/>
</dbReference>
<dbReference type="GO" id="GO:0043565">
    <property type="term" value="F:sequence-specific DNA binding"/>
    <property type="evidence" value="ECO:0007669"/>
    <property type="project" value="InterPro"/>
</dbReference>
<name>A3XPX0_LEEBM</name>
<keyword evidence="1" id="KW-0805">Transcription regulation</keyword>
<dbReference type="PANTHER" id="PTHR43280">
    <property type="entry name" value="ARAC-FAMILY TRANSCRIPTIONAL REGULATOR"/>
    <property type="match status" value="1"/>
</dbReference>
<evidence type="ECO:0000256" key="1">
    <source>
        <dbReference type="ARBA" id="ARBA00023015"/>
    </source>
</evidence>
<dbReference type="eggNOG" id="COG2207">
    <property type="taxonomic scope" value="Bacteria"/>
</dbReference>
<evidence type="ECO:0000259" key="4">
    <source>
        <dbReference type="PROSITE" id="PS01124"/>
    </source>
</evidence>
<reference evidence="5 6" key="1">
    <citation type="journal article" date="2007" name="Nature">
        <title>Light stimulates growth of proteorhodopsin-containing marine Flavobacteria.</title>
        <authorList>
            <person name="Gomez-Consarnau L."/>
            <person name="Gonzalez J.M."/>
            <person name="Coll-Llado M."/>
            <person name="Gourdon P."/>
            <person name="Pascher T."/>
            <person name="Neutze R."/>
            <person name="Pedros-Alio C."/>
            <person name="Pinhassi J."/>
        </authorList>
    </citation>
    <scope>NUCLEOTIDE SEQUENCE [LARGE SCALE GENOMIC DNA]</scope>
    <source>
        <strain evidence="5 6">MED217</strain>
    </source>
</reference>